<feature type="transmembrane region" description="Helical" evidence="1">
    <location>
        <begin position="6"/>
        <end position="24"/>
    </location>
</feature>
<evidence type="ECO:0000313" key="2">
    <source>
        <dbReference type="EMBL" id="SHF05253.1"/>
    </source>
</evidence>
<dbReference type="EMBL" id="FQUC01000003">
    <property type="protein sequence ID" value="SHF05253.1"/>
    <property type="molecule type" value="Genomic_DNA"/>
</dbReference>
<protein>
    <recommendedName>
        <fullName evidence="4">Immunity protein 17</fullName>
    </recommendedName>
</protein>
<dbReference type="AlphaFoldDB" id="A0A1M4YHY5"/>
<feature type="transmembrane region" description="Helical" evidence="1">
    <location>
        <begin position="44"/>
        <end position="65"/>
    </location>
</feature>
<sequence length="66" mass="7570">MDELILNIIGKIAGLIGARIRYLFYKLTGRNKPYRIISHQAYSIFNCLIGLTVLGSLIVVIVYFFY</sequence>
<keyword evidence="1" id="KW-0472">Membrane</keyword>
<reference evidence="3" key="1">
    <citation type="submission" date="2016-11" db="EMBL/GenBank/DDBJ databases">
        <authorList>
            <person name="Varghese N."/>
            <person name="Submissions S."/>
        </authorList>
    </citation>
    <scope>NUCLEOTIDE SEQUENCE [LARGE SCALE GENOMIC DNA]</scope>
    <source>
        <strain evidence="3">DSM 27370</strain>
    </source>
</reference>
<proteinExistence type="predicted"/>
<organism evidence="2 3">
    <name type="scientific">Dysgonomonas macrotermitis</name>
    <dbReference type="NCBI Taxonomy" id="1346286"/>
    <lineage>
        <taxon>Bacteria</taxon>
        <taxon>Pseudomonadati</taxon>
        <taxon>Bacteroidota</taxon>
        <taxon>Bacteroidia</taxon>
        <taxon>Bacteroidales</taxon>
        <taxon>Dysgonomonadaceae</taxon>
        <taxon>Dysgonomonas</taxon>
    </lineage>
</organism>
<evidence type="ECO:0000256" key="1">
    <source>
        <dbReference type="SAM" id="Phobius"/>
    </source>
</evidence>
<gene>
    <name evidence="2" type="ORF">SAMN05444362_103175</name>
</gene>
<evidence type="ECO:0000313" key="3">
    <source>
        <dbReference type="Proteomes" id="UP000184480"/>
    </source>
</evidence>
<keyword evidence="3" id="KW-1185">Reference proteome</keyword>
<keyword evidence="1" id="KW-1133">Transmembrane helix</keyword>
<evidence type="ECO:0008006" key="4">
    <source>
        <dbReference type="Google" id="ProtNLM"/>
    </source>
</evidence>
<dbReference type="Proteomes" id="UP000184480">
    <property type="component" value="Unassembled WGS sequence"/>
</dbReference>
<keyword evidence="1" id="KW-0812">Transmembrane</keyword>
<name>A0A1M4YHY5_9BACT</name>
<accession>A0A1M4YHY5</accession>